<reference evidence="4" key="1">
    <citation type="journal article" date="2014" name="Genome Biol. Evol.">
        <title>Pangenome evidence for extensive interdomain horizontal transfer affecting lineage core and shell genes in uncultured planktonic thaumarchaeota and euryarchaeota.</title>
        <authorList>
            <person name="Deschamps P."/>
            <person name="Zivanovic Y."/>
            <person name="Moreira D."/>
            <person name="Rodriguez-Valera F."/>
            <person name="Lopez-Garcia P."/>
        </authorList>
    </citation>
    <scope>NUCLEOTIDE SEQUENCE</scope>
</reference>
<dbReference type="Gene3D" id="3.20.20.70">
    <property type="entry name" value="Aldolase class I"/>
    <property type="match status" value="1"/>
</dbReference>
<evidence type="ECO:0000259" key="3">
    <source>
        <dbReference type="PROSITE" id="PS50991"/>
    </source>
</evidence>
<evidence type="ECO:0000313" key="4">
    <source>
        <dbReference type="EMBL" id="AIE91590.1"/>
    </source>
</evidence>
<organism evidence="4">
    <name type="scientific">uncultured marine group II/III euryarchaeote AD1000_12_F09</name>
    <dbReference type="NCBI Taxonomy" id="1457727"/>
    <lineage>
        <taxon>Archaea</taxon>
        <taxon>Methanobacteriati</taxon>
        <taxon>Methanobacteriota</taxon>
        <taxon>environmental samples</taxon>
    </lineage>
</organism>
<dbReference type="PANTHER" id="PTHR10277:SF9">
    <property type="entry name" value="2-ISOPROPYLMALATE SYNTHASE 1, CHLOROPLASTIC-RELATED"/>
    <property type="match status" value="1"/>
</dbReference>
<proteinExistence type="predicted"/>
<protein>
    <recommendedName>
        <fullName evidence="2">Alpha-IPM synthase</fullName>
    </recommendedName>
</protein>
<dbReference type="PANTHER" id="PTHR10277">
    <property type="entry name" value="HOMOCITRATE SYNTHASE-RELATED"/>
    <property type="match status" value="1"/>
</dbReference>
<dbReference type="InterPro" id="IPR013785">
    <property type="entry name" value="Aldolase_TIM"/>
</dbReference>
<feature type="domain" description="Pyruvate carboxyltransferase" evidence="3">
    <location>
        <begin position="1"/>
        <end position="239"/>
    </location>
</feature>
<dbReference type="Pfam" id="PF00682">
    <property type="entry name" value="HMGL-like"/>
    <property type="match status" value="1"/>
</dbReference>
<dbReference type="PROSITE" id="PS50991">
    <property type="entry name" value="PYR_CT"/>
    <property type="match status" value="1"/>
</dbReference>
<evidence type="ECO:0000256" key="2">
    <source>
        <dbReference type="ARBA" id="ARBA00029993"/>
    </source>
</evidence>
<sequence length="360" mass="39578">MEALGIQKVDLGLPGAGPFHIGHIDAMLSHMGENNYELRPGCAVRTVVSDIEPLVDLQAKHERQIQASAFLGTSPIRQYAEGWTMEKILSTAEKAVTFAVDNDIPVMFVTEDTTRSKPDEIKAVYTRAMELGADRICVCDTCGHVTPNGVRKLLSFIQDEVIVDSGFKRRDIEVNWHGHQDRGLGVANNLAAYEAGADVIHGTALGVGERAGNAPLDQTLVNLSLMGVISNDLTLLNQYTKKAHEYVEVALPRNYPVFGEDAFETGTGVHASAVIKAMKKGDHWLADRVYSGVPAADYGLEQVIRIGHMSGRSNIIWWLQNNGYDASDELVSHMFEVAKSQRRMMSDEEVHATISEFEKS</sequence>
<dbReference type="InterPro" id="IPR000891">
    <property type="entry name" value="PYR_CT"/>
</dbReference>
<keyword evidence="4" id="KW-0012">Acyltransferase</keyword>
<comment type="function">
    <text evidence="1">Catalyzes the condensation of the acetyl group of acetyl-CoA with 3-methyl-2-oxobutanoate (2-oxoisovalerate) to form 3-carboxy-3-hydroxy-4-methylpentanoate (2-isopropylmalate).</text>
</comment>
<name>A0A075FJF3_9EURY</name>
<dbReference type="SUPFAM" id="SSF51569">
    <property type="entry name" value="Aldolase"/>
    <property type="match status" value="1"/>
</dbReference>
<dbReference type="InterPro" id="IPR050073">
    <property type="entry name" value="2-IPM_HCS-like"/>
</dbReference>
<dbReference type="EMBL" id="KF900343">
    <property type="protein sequence ID" value="AIE91590.1"/>
    <property type="molecule type" value="Genomic_DNA"/>
</dbReference>
<dbReference type="GO" id="GO:0003852">
    <property type="term" value="F:2-isopropylmalate synthase activity"/>
    <property type="evidence" value="ECO:0007669"/>
    <property type="project" value="TreeGrafter"/>
</dbReference>
<gene>
    <name evidence="4" type="primary">leuA</name>
</gene>
<dbReference type="GO" id="GO:0009098">
    <property type="term" value="P:L-leucine biosynthetic process"/>
    <property type="evidence" value="ECO:0007669"/>
    <property type="project" value="TreeGrafter"/>
</dbReference>
<dbReference type="Gene3D" id="1.10.238.260">
    <property type="match status" value="1"/>
</dbReference>
<keyword evidence="4" id="KW-0808">Transferase</keyword>
<dbReference type="AlphaFoldDB" id="A0A075FJF3"/>
<evidence type="ECO:0000256" key="1">
    <source>
        <dbReference type="ARBA" id="ARBA00003715"/>
    </source>
</evidence>
<accession>A0A075FJF3</accession>